<keyword evidence="2" id="KW-1185">Reference proteome</keyword>
<organism evidence="1 2">
    <name type="scientific">Pistacia atlantica</name>
    <dbReference type="NCBI Taxonomy" id="434234"/>
    <lineage>
        <taxon>Eukaryota</taxon>
        <taxon>Viridiplantae</taxon>
        <taxon>Streptophyta</taxon>
        <taxon>Embryophyta</taxon>
        <taxon>Tracheophyta</taxon>
        <taxon>Spermatophyta</taxon>
        <taxon>Magnoliopsida</taxon>
        <taxon>eudicotyledons</taxon>
        <taxon>Gunneridae</taxon>
        <taxon>Pentapetalae</taxon>
        <taxon>rosids</taxon>
        <taxon>malvids</taxon>
        <taxon>Sapindales</taxon>
        <taxon>Anacardiaceae</taxon>
        <taxon>Pistacia</taxon>
    </lineage>
</organism>
<proteinExistence type="predicted"/>
<sequence length="60" mass="6264">MLLSEGGQDEDETTTVQSQPLPRDVFRIRQMRKARGSASSQTGSASYGSALSGDLSGSTG</sequence>
<evidence type="ECO:0000313" key="2">
    <source>
        <dbReference type="Proteomes" id="UP001164250"/>
    </source>
</evidence>
<protein>
    <submittedName>
        <fullName evidence="1">Uncharacterized protein</fullName>
    </submittedName>
</protein>
<gene>
    <name evidence="1" type="ORF">Patl1_19755</name>
</gene>
<evidence type="ECO:0000313" key="1">
    <source>
        <dbReference type="EMBL" id="KAJ0099430.1"/>
    </source>
</evidence>
<dbReference type="EMBL" id="CM047900">
    <property type="protein sequence ID" value="KAJ0099430.1"/>
    <property type="molecule type" value="Genomic_DNA"/>
</dbReference>
<name>A0ACC1BKH1_9ROSI</name>
<accession>A0ACC1BKH1</accession>
<reference evidence="2" key="1">
    <citation type="journal article" date="2023" name="G3 (Bethesda)">
        <title>Genome assembly and association tests identify interacting loci associated with vigor, precocity, and sex in interspecific pistachio rootstocks.</title>
        <authorList>
            <person name="Palmer W."/>
            <person name="Jacygrad E."/>
            <person name="Sagayaradj S."/>
            <person name="Cavanaugh K."/>
            <person name="Han R."/>
            <person name="Bertier L."/>
            <person name="Beede B."/>
            <person name="Kafkas S."/>
            <person name="Golino D."/>
            <person name="Preece J."/>
            <person name="Michelmore R."/>
        </authorList>
    </citation>
    <scope>NUCLEOTIDE SEQUENCE [LARGE SCALE GENOMIC DNA]</scope>
</reference>
<dbReference type="Proteomes" id="UP001164250">
    <property type="component" value="Chromosome 4"/>
</dbReference>
<comment type="caution">
    <text evidence="1">The sequence shown here is derived from an EMBL/GenBank/DDBJ whole genome shotgun (WGS) entry which is preliminary data.</text>
</comment>